<evidence type="ECO:0000313" key="9">
    <source>
        <dbReference type="EMBL" id="SHL17857.1"/>
    </source>
</evidence>
<feature type="transmembrane region" description="Helical" evidence="7">
    <location>
        <begin position="163"/>
        <end position="183"/>
    </location>
</feature>
<feature type="transmembrane region" description="Helical" evidence="7">
    <location>
        <begin position="195"/>
        <end position="214"/>
    </location>
</feature>
<evidence type="ECO:0000259" key="8">
    <source>
        <dbReference type="PROSITE" id="PS50850"/>
    </source>
</evidence>
<dbReference type="PANTHER" id="PTHR42718">
    <property type="entry name" value="MAJOR FACILITATOR SUPERFAMILY MULTIDRUG TRANSPORTER MFSC"/>
    <property type="match status" value="1"/>
</dbReference>
<organism evidence="9 10">
    <name type="scientific">Pseudonocardia thermophila</name>
    <dbReference type="NCBI Taxonomy" id="1848"/>
    <lineage>
        <taxon>Bacteria</taxon>
        <taxon>Bacillati</taxon>
        <taxon>Actinomycetota</taxon>
        <taxon>Actinomycetes</taxon>
        <taxon>Pseudonocardiales</taxon>
        <taxon>Pseudonocardiaceae</taxon>
        <taxon>Pseudonocardia</taxon>
    </lineage>
</organism>
<dbReference type="Pfam" id="PF07690">
    <property type="entry name" value="MFS_1"/>
    <property type="match status" value="1"/>
</dbReference>
<keyword evidence="6 7" id="KW-0472">Membrane</keyword>
<dbReference type="InterPro" id="IPR036259">
    <property type="entry name" value="MFS_trans_sf"/>
</dbReference>
<dbReference type="GO" id="GO:0005886">
    <property type="term" value="C:plasma membrane"/>
    <property type="evidence" value="ECO:0007669"/>
    <property type="project" value="UniProtKB-SubCell"/>
</dbReference>
<dbReference type="CDD" id="cd17321">
    <property type="entry name" value="MFS_MMR_MDR_like"/>
    <property type="match status" value="1"/>
</dbReference>
<keyword evidence="5 7" id="KW-1133">Transmembrane helix</keyword>
<dbReference type="PROSITE" id="PS50850">
    <property type="entry name" value="MFS"/>
    <property type="match status" value="1"/>
</dbReference>
<gene>
    <name evidence="9" type="ORF">SAMN05443637_12026</name>
</gene>
<dbReference type="InterPro" id="IPR020846">
    <property type="entry name" value="MFS_dom"/>
</dbReference>
<dbReference type="Gene3D" id="1.20.1250.20">
    <property type="entry name" value="MFS general substrate transporter like domains"/>
    <property type="match status" value="1"/>
</dbReference>
<evidence type="ECO:0000313" key="10">
    <source>
        <dbReference type="Proteomes" id="UP000184363"/>
    </source>
</evidence>
<dbReference type="Proteomes" id="UP000184363">
    <property type="component" value="Unassembled WGS sequence"/>
</dbReference>
<keyword evidence="4 7" id="KW-0812">Transmembrane</keyword>
<feature type="transmembrane region" description="Helical" evidence="7">
    <location>
        <begin position="349"/>
        <end position="370"/>
    </location>
</feature>
<dbReference type="PANTHER" id="PTHR42718:SF46">
    <property type="entry name" value="BLR6921 PROTEIN"/>
    <property type="match status" value="1"/>
</dbReference>
<protein>
    <submittedName>
        <fullName evidence="9">Major Facilitator Superfamily protein</fullName>
    </submittedName>
</protein>
<feature type="transmembrane region" description="Helical" evidence="7">
    <location>
        <begin position="12"/>
        <end position="35"/>
    </location>
</feature>
<dbReference type="SUPFAM" id="SSF103473">
    <property type="entry name" value="MFS general substrate transporter"/>
    <property type="match status" value="1"/>
</dbReference>
<evidence type="ECO:0000256" key="6">
    <source>
        <dbReference type="ARBA" id="ARBA00023136"/>
    </source>
</evidence>
<evidence type="ECO:0000256" key="3">
    <source>
        <dbReference type="ARBA" id="ARBA00022475"/>
    </source>
</evidence>
<feature type="transmembrane region" description="Helical" evidence="7">
    <location>
        <begin position="220"/>
        <end position="236"/>
    </location>
</feature>
<dbReference type="InterPro" id="IPR011701">
    <property type="entry name" value="MFS"/>
</dbReference>
<accession>A0A1M6YHY7</accession>
<dbReference type="RefSeq" id="WP_073459417.1">
    <property type="nucleotide sequence ID" value="NZ_FRAP01000020.1"/>
</dbReference>
<feature type="transmembrane region" description="Helical" evidence="7">
    <location>
        <begin position="78"/>
        <end position="101"/>
    </location>
</feature>
<evidence type="ECO:0000256" key="7">
    <source>
        <dbReference type="SAM" id="Phobius"/>
    </source>
</evidence>
<reference evidence="9 10" key="1">
    <citation type="submission" date="2016-11" db="EMBL/GenBank/DDBJ databases">
        <authorList>
            <person name="Jaros S."/>
            <person name="Januszkiewicz K."/>
            <person name="Wedrychowicz H."/>
        </authorList>
    </citation>
    <scope>NUCLEOTIDE SEQUENCE [LARGE SCALE GENOMIC DNA]</scope>
    <source>
        <strain evidence="9 10">DSM 43832</strain>
    </source>
</reference>
<feature type="transmembrane region" description="Helical" evidence="7">
    <location>
        <begin position="288"/>
        <end position="310"/>
    </location>
</feature>
<keyword evidence="10" id="KW-1185">Reference proteome</keyword>
<feature type="transmembrane region" description="Helical" evidence="7">
    <location>
        <begin position="107"/>
        <end position="126"/>
    </location>
</feature>
<sequence length="444" mass="43887">MPTTVRSRTGLRMTVLAVAQFLVAVDFDIVFVALPQIGRALGFPPDGLQWVVSAFTVVLGGFLLLGGRCADRLGKRRMFAVGMAVFGAASLAGGLATTPAALVAARAVQGLGSALIVPASLALLGATFAEGAERNRAFALWGVAGASGAAVGALGGGALTAAFGWQAVLLVAVPVAAVLVAAARVFPADGPGRPGAFDAPGAVVATAGATALVYGIVTRGWAIVAGLALLVVFLLVEARTADPLLPPRLLRGRGIAVPTAAVFLFMGAVAAAYYLITVFLQDVLGFTPLAAGLAFAPMSLLSMAGSGLLFPRLLNRYGPVRALAVGLAGMAAGVAGVAISVPAEDYVVTLPWLVWALFAGVAYPAVYRAVGAAAPAGEQGVAGAVASTAQYVGGAVGLAAILAATGLDHAVGDALPGALSTAGLVAALVLAAGAVLVVALRPRS</sequence>
<dbReference type="Gene3D" id="1.20.1720.10">
    <property type="entry name" value="Multidrug resistance protein D"/>
    <property type="match status" value="1"/>
</dbReference>
<dbReference type="EMBL" id="FRAP01000020">
    <property type="protein sequence ID" value="SHL17857.1"/>
    <property type="molecule type" value="Genomic_DNA"/>
</dbReference>
<feature type="transmembrane region" description="Helical" evidence="7">
    <location>
        <begin position="322"/>
        <end position="343"/>
    </location>
</feature>
<dbReference type="STRING" id="1848.SAMN05443637_12026"/>
<dbReference type="OrthoDB" id="7375466at2"/>
<proteinExistence type="predicted"/>
<feature type="transmembrane region" description="Helical" evidence="7">
    <location>
        <begin position="382"/>
        <end position="405"/>
    </location>
</feature>
<dbReference type="GO" id="GO:0022857">
    <property type="term" value="F:transmembrane transporter activity"/>
    <property type="evidence" value="ECO:0007669"/>
    <property type="project" value="InterPro"/>
</dbReference>
<feature type="transmembrane region" description="Helical" evidence="7">
    <location>
        <begin position="138"/>
        <end position="157"/>
    </location>
</feature>
<dbReference type="AlphaFoldDB" id="A0A1M6YHY7"/>
<feature type="transmembrane region" description="Helical" evidence="7">
    <location>
        <begin position="256"/>
        <end position="276"/>
    </location>
</feature>
<name>A0A1M6YHY7_PSETH</name>
<keyword evidence="3" id="KW-1003">Cell membrane</keyword>
<feature type="transmembrane region" description="Helical" evidence="7">
    <location>
        <begin position="417"/>
        <end position="440"/>
    </location>
</feature>
<evidence type="ECO:0000256" key="4">
    <source>
        <dbReference type="ARBA" id="ARBA00022692"/>
    </source>
</evidence>
<comment type="subcellular location">
    <subcellularLocation>
        <location evidence="1">Cell membrane</location>
        <topology evidence="1">Multi-pass membrane protein</topology>
    </subcellularLocation>
</comment>
<evidence type="ECO:0000256" key="1">
    <source>
        <dbReference type="ARBA" id="ARBA00004651"/>
    </source>
</evidence>
<feature type="domain" description="Major facilitator superfamily (MFS) profile" evidence="8">
    <location>
        <begin position="12"/>
        <end position="444"/>
    </location>
</feature>
<evidence type="ECO:0000256" key="5">
    <source>
        <dbReference type="ARBA" id="ARBA00022989"/>
    </source>
</evidence>
<evidence type="ECO:0000256" key="2">
    <source>
        <dbReference type="ARBA" id="ARBA00022448"/>
    </source>
</evidence>
<feature type="transmembrane region" description="Helical" evidence="7">
    <location>
        <begin position="47"/>
        <end position="66"/>
    </location>
</feature>
<keyword evidence="2" id="KW-0813">Transport</keyword>